<protein>
    <recommendedName>
        <fullName evidence="4">Fimbrillin family protein</fullName>
    </recommendedName>
</protein>
<organism evidence="2 3">
    <name type="scientific">Bacteroides uniformis</name>
    <dbReference type="NCBI Taxonomy" id="820"/>
    <lineage>
        <taxon>Bacteria</taxon>
        <taxon>Pseudomonadati</taxon>
        <taxon>Bacteroidota</taxon>
        <taxon>Bacteroidia</taxon>
        <taxon>Bacteroidales</taxon>
        <taxon>Bacteroidaceae</taxon>
        <taxon>Bacteroides</taxon>
    </lineage>
</organism>
<dbReference type="EMBL" id="BQNL01000001">
    <property type="protein sequence ID" value="GKH13585.1"/>
    <property type="molecule type" value="Genomic_DNA"/>
</dbReference>
<accession>A0AA37JTJ1</accession>
<dbReference type="AlphaFoldDB" id="A0AA37JTJ1"/>
<proteinExistence type="predicted"/>
<dbReference type="PROSITE" id="PS51257">
    <property type="entry name" value="PROKAR_LIPOPROTEIN"/>
    <property type="match status" value="1"/>
</dbReference>
<evidence type="ECO:0000256" key="1">
    <source>
        <dbReference type="SAM" id="SignalP"/>
    </source>
</evidence>
<sequence>MKRYFFLCGCLLALFASSCSDDIMESGGAGTTTGDNSKCMITISLPRSNARTGEVVGNGEMNASGTCVVDKGLLLIFESDARYYKDYVLKKSVDLSFVNKDYSTETGYIFNEKRYTAAAEFVPEKGKFYRLYAYAYNSNGVKPEFDYNSKVLQNLNKQLGVDRLASIAVPIPSEVPTFNENVTQEIYGGFLDAFGGTEPYPQDGSSAQINQTVDTHYLIGGLTNGIIVGDDADQYISYGADIRRQTGRLDITLSEMTSHNVTKATLLIERYTDKAPIGMEVIPEVGYYNPFEKEINEVKVATATPDTEGKIRLCADMLRFENSYVYIELEYEGGKKSRYVVRSADKEVPAGPDATVTQISKDFKITLLENIWILMEGTYDNLVKNNLKIKVNWEADVEGPDLIVQ</sequence>
<feature type="signal peptide" evidence="1">
    <location>
        <begin position="1"/>
        <end position="20"/>
    </location>
</feature>
<evidence type="ECO:0008006" key="4">
    <source>
        <dbReference type="Google" id="ProtNLM"/>
    </source>
</evidence>
<evidence type="ECO:0000313" key="3">
    <source>
        <dbReference type="Proteomes" id="UP001055048"/>
    </source>
</evidence>
<name>A0AA37JTJ1_BACUN</name>
<dbReference type="RefSeq" id="WP_244074480.1">
    <property type="nucleotide sequence ID" value="NZ_BQNL01000001.1"/>
</dbReference>
<feature type="chain" id="PRO_5041292543" description="Fimbrillin family protein" evidence="1">
    <location>
        <begin position="21"/>
        <end position="405"/>
    </location>
</feature>
<dbReference type="Proteomes" id="UP001055048">
    <property type="component" value="Unassembled WGS sequence"/>
</dbReference>
<gene>
    <name evidence="2" type="ORF">CE91St12_17950</name>
</gene>
<evidence type="ECO:0000313" key="2">
    <source>
        <dbReference type="EMBL" id="GKH13585.1"/>
    </source>
</evidence>
<comment type="caution">
    <text evidence="2">The sequence shown here is derived from an EMBL/GenBank/DDBJ whole genome shotgun (WGS) entry which is preliminary data.</text>
</comment>
<reference evidence="2" key="1">
    <citation type="submission" date="2022-01" db="EMBL/GenBank/DDBJ databases">
        <title>Novel bile acid biosynthetic pathways are enriched in the microbiome of centenarians.</title>
        <authorList>
            <person name="Sato Y."/>
            <person name="Atarashi K."/>
            <person name="Plichta R.D."/>
            <person name="Arai Y."/>
            <person name="Sasajima S."/>
            <person name="Kearney M.S."/>
            <person name="Suda W."/>
            <person name="Takeshita K."/>
            <person name="Sasaki T."/>
            <person name="Okamoto S."/>
            <person name="Skelly N.A."/>
            <person name="Okamura Y."/>
            <person name="Vlamakis H."/>
            <person name="Li Y."/>
            <person name="Tanoue T."/>
            <person name="Takei H."/>
            <person name="Nittono H."/>
            <person name="Narushima S."/>
            <person name="Irie J."/>
            <person name="Itoh H."/>
            <person name="Moriya K."/>
            <person name="Sugiura Y."/>
            <person name="Suematsu M."/>
            <person name="Moritoki N."/>
            <person name="Shibata S."/>
            <person name="Littman R.D."/>
            <person name="Fischbach A.M."/>
            <person name="Uwamino Y."/>
            <person name="Inoue T."/>
            <person name="Honda A."/>
            <person name="Hattori M."/>
            <person name="Murai T."/>
            <person name="Xavier J.R."/>
            <person name="Hirose N."/>
            <person name="Honda K."/>
        </authorList>
    </citation>
    <scope>NUCLEOTIDE SEQUENCE</scope>
    <source>
        <strain evidence="2">CE91-St12</strain>
    </source>
</reference>
<keyword evidence="1" id="KW-0732">Signal</keyword>